<evidence type="ECO:0000259" key="1">
    <source>
        <dbReference type="Pfam" id="PF13977"/>
    </source>
</evidence>
<gene>
    <name evidence="2" type="ORF">M2272_003994</name>
</gene>
<sequence length="204" mass="22600">MPIEVDAAARLDQIAEATLRVADRERPAGVTIRAVAAELGGSTTVVTNYIKSRADLLLNAVRYELAAWRREHAEAIAEVQDDPRSRLREEIRWSTTTLHNDRAARQIWLDLVSRASSDGASELLRDDAAEHYENIRTDVADLAPADSDSDAIADGIYLAIRGFYFATTEDPEQWPPQRAAHAILKIADLLVGLDEGSTTRKPKR</sequence>
<protein>
    <submittedName>
        <fullName evidence="2">AcrR family transcriptional regulator</fullName>
    </submittedName>
</protein>
<dbReference type="EMBL" id="JARXVE010000006">
    <property type="protein sequence ID" value="MDH6197341.1"/>
    <property type="molecule type" value="Genomic_DNA"/>
</dbReference>
<dbReference type="Proteomes" id="UP001160130">
    <property type="component" value="Unassembled WGS sequence"/>
</dbReference>
<evidence type="ECO:0000313" key="3">
    <source>
        <dbReference type="Proteomes" id="UP001160130"/>
    </source>
</evidence>
<dbReference type="Gene3D" id="1.10.357.10">
    <property type="entry name" value="Tetracycline Repressor, domain 2"/>
    <property type="match status" value="1"/>
</dbReference>
<dbReference type="RefSeq" id="WP_280833937.1">
    <property type="nucleotide sequence ID" value="NZ_JARXVE010000006.1"/>
</dbReference>
<dbReference type="InterPro" id="IPR036271">
    <property type="entry name" value="Tet_transcr_reg_TetR-rel_C_sf"/>
</dbReference>
<dbReference type="SUPFAM" id="SSF46689">
    <property type="entry name" value="Homeodomain-like"/>
    <property type="match status" value="1"/>
</dbReference>
<dbReference type="Pfam" id="PF13977">
    <property type="entry name" value="TetR_C_6"/>
    <property type="match status" value="1"/>
</dbReference>
<reference evidence="2 3" key="1">
    <citation type="submission" date="2023-04" db="EMBL/GenBank/DDBJ databases">
        <title>Forest soil microbial communities from Buena Vista Peninsula, Colon Province, Panama.</title>
        <authorList>
            <person name="Bouskill N."/>
        </authorList>
    </citation>
    <scope>NUCLEOTIDE SEQUENCE [LARGE SCALE GENOMIC DNA]</scope>
    <source>
        <strain evidence="2 3">AC80</strain>
    </source>
</reference>
<dbReference type="InterPro" id="IPR039538">
    <property type="entry name" value="BetI_C"/>
</dbReference>
<accession>A0ABT6L402</accession>
<feature type="domain" description="BetI-type transcriptional repressor C-terminal" evidence="1">
    <location>
        <begin position="83"/>
        <end position="186"/>
    </location>
</feature>
<keyword evidence="3" id="KW-1185">Reference proteome</keyword>
<comment type="caution">
    <text evidence="2">The sequence shown here is derived from an EMBL/GenBank/DDBJ whole genome shotgun (WGS) entry which is preliminary data.</text>
</comment>
<name>A0ABT6L402_9MYCO</name>
<dbReference type="SUPFAM" id="SSF48498">
    <property type="entry name" value="Tetracyclin repressor-like, C-terminal domain"/>
    <property type="match status" value="1"/>
</dbReference>
<evidence type="ECO:0000313" key="2">
    <source>
        <dbReference type="EMBL" id="MDH6197341.1"/>
    </source>
</evidence>
<organism evidence="2 3">
    <name type="scientific">Mycolicibacterium frederiksbergense</name>
    <dbReference type="NCBI Taxonomy" id="117567"/>
    <lineage>
        <taxon>Bacteria</taxon>
        <taxon>Bacillati</taxon>
        <taxon>Actinomycetota</taxon>
        <taxon>Actinomycetes</taxon>
        <taxon>Mycobacteriales</taxon>
        <taxon>Mycobacteriaceae</taxon>
        <taxon>Mycolicibacterium</taxon>
    </lineage>
</organism>
<proteinExistence type="predicted"/>
<dbReference type="InterPro" id="IPR009057">
    <property type="entry name" value="Homeodomain-like_sf"/>
</dbReference>